<evidence type="ECO:0000313" key="3">
    <source>
        <dbReference type="Proteomes" id="UP000504638"/>
    </source>
</evidence>
<keyword evidence="3" id="KW-1185">Reference proteome</keyword>
<gene>
    <name evidence="2 4" type="ORF">P152DRAFT_192797</name>
</gene>
<organism evidence="2">
    <name type="scientific">Eremomyces bilateralis CBS 781.70</name>
    <dbReference type="NCBI Taxonomy" id="1392243"/>
    <lineage>
        <taxon>Eukaryota</taxon>
        <taxon>Fungi</taxon>
        <taxon>Dikarya</taxon>
        <taxon>Ascomycota</taxon>
        <taxon>Pezizomycotina</taxon>
        <taxon>Dothideomycetes</taxon>
        <taxon>Dothideomycetes incertae sedis</taxon>
        <taxon>Eremomycetales</taxon>
        <taxon>Eremomycetaceae</taxon>
        <taxon>Eremomyces</taxon>
    </lineage>
</organism>
<accession>A0A6G1GCB9</accession>
<dbReference type="AlphaFoldDB" id="A0A6G1GCB9"/>
<proteinExistence type="predicted"/>
<reference evidence="4" key="3">
    <citation type="submission" date="2025-04" db="UniProtKB">
        <authorList>
            <consortium name="RefSeq"/>
        </authorList>
    </citation>
    <scope>IDENTIFICATION</scope>
    <source>
        <strain evidence="4">CBS 781.70</strain>
    </source>
</reference>
<feature type="region of interest" description="Disordered" evidence="1">
    <location>
        <begin position="56"/>
        <end position="112"/>
    </location>
</feature>
<reference evidence="4" key="2">
    <citation type="submission" date="2020-04" db="EMBL/GenBank/DDBJ databases">
        <authorList>
            <consortium name="NCBI Genome Project"/>
        </authorList>
    </citation>
    <scope>NUCLEOTIDE SEQUENCE</scope>
    <source>
        <strain evidence="4">CBS 781.70</strain>
    </source>
</reference>
<evidence type="ECO:0000313" key="2">
    <source>
        <dbReference type="EMBL" id="KAF1815673.1"/>
    </source>
</evidence>
<name>A0A6G1GCB9_9PEZI</name>
<dbReference type="Proteomes" id="UP000504638">
    <property type="component" value="Unplaced"/>
</dbReference>
<protein>
    <submittedName>
        <fullName evidence="2 4">Uncharacterized protein</fullName>
    </submittedName>
</protein>
<dbReference type="EMBL" id="ML975151">
    <property type="protein sequence ID" value="KAF1815673.1"/>
    <property type="molecule type" value="Genomic_DNA"/>
</dbReference>
<dbReference type="RefSeq" id="XP_033537304.1">
    <property type="nucleotide sequence ID" value="XM_033674268.1"/>
</dbReference>
<reference evidence="2 4" key="1">
    <citation type="submission" date="2020-01" db="EMBL/GenBank/DDBJ databases">
        <authorList>
            <consortium name="DOE Joint Genome Institute"/>
            <person name="Haridas S."/>
            <person name="Albert R."/>
            <person name="Binder M."/>
            <person name="Bloem J."/>
            <person name="Labutti K."/>
            <person name="Salamov A."/>
            <person name="Andreopoulos B."/>
            <person name="Baker S.E."/>
            <person name="Barry K."/>
            <person name="Bills G."/>
            <person name="Bluhm B.H."/>
            <person name="Cannon C."/>
            <person name="Castanera R."/>
            <person name="Culley D.E."/>
            <person name="Daum C."/>
            <person name="Ezra D."/>
            <person name="Gonzalez J.B."/>
            <person name="Henrissat B."/>
            <person name="Kuo A."/>
            <person name="Liang C."/>
            <person name="Lipzen A."/>
            <person name="Lutzoni F."/>
            <person name="Magnuson J."/>
            <person name="Mondo S."/>
            <person name="Nolan M."/>
            <person name="Ohm R."/>
            <person name="Pangilinan J."/>
            <person name="Park H.-J."/>
            <person name="Ramirez L."/>
            <person name="Alfaro M."/>
            <person name="Sun H."/>
            <person name="Tritt A."/>
            <person name="Yoshinaga Y."/>
            <person name="Zwiers L.-H."/>
            <person name="Turgeon B.G."/>
            <person name="Goodwin S.B."/>
            <person name="Spatafora J.W."/>
            <person name="Crous P.W."/>
            <person name="Grigoriev I.V."/>
        </authorList>
    </citation>
    <scope>NUCLEOTIDE SEQUENCE</scope>
    <source>
        <strain evidence="2 4">CBS 781.70</strain>
    </source>
</reference>
<dbReference type="GeneID" id="54414838"/>
<evidence type="ECO:0000256" key="1">
    <source>
        <dbReference type="SAM" id="MobiDB-lite"/>
    </source>
</evidence>
<sequence length="112" mass="12816">MDDVHVSGYYDYAPGYPWRHCYFSPSRISPYGVHVLSLPNSHLSHTSNLLQPLACHNHLSPQRPSKHHSQIHIMSPLHPKPTQNPAHLPPPMKQTHMSSNRHHRPGQSMRLS</sequence>
<evidence type="ECO:0000313" key="4">
    <source>
        <dbReference type="RefSeq" id="XP_033537304.1"/>
    </source>
</evidence>